<dbReference type="InterPro" id="IPR029056">
    <property type="entry name" value="Ribokinase-like"/>
</dbReference>
<dbReference type="SUPFAM" id="SSF53613">
    <property type="entry name" value="Ribokinase-like"/>
    <property type="match status" value="1"/>
</dbReference>
<evidence type="ECO:0000313" key="7">
    <source>
        <dbReference type="EMBL" id="CEJ90534.1"/>
    </source>
</evidence>
<dbReference type="InterPro" id="IPR011611">
    <property type="entry name" value="PfkB_dom"/>
</dbReference>
<dbReference type="Proteomes" id="UP000039046">
    <property type="component" value="Unassembled WGS sequence"/>
</dbReference>
<dbReference type="EMBL" id="CDHN01000003">
    <property type="protein sequence ID" value="CEJ90534.1"/>
    <property type="molecule type" value="Genomic_DNA"/>
</dbReference>
<dbReference type="HOGENOM" id="CLU_012201_3_0_1"/>
<accession>A0A0A1T6W3</accession>
<dbReference type="GO" id="GO:0016798">
    <property type="term" value="F:hydrolase activity, acting on glycosyl bonds"/>
    <property type="evidence" value="ECO:0007669"/>
    <property type="project" value="UniProtKB-KW"/>
</dbReference>
<dbReference type="CDD" id="cd01941">
    <property type="entry name" value="YeiC_kinase_like"/>
    <property type="match status" value="1"/>
</dbReference>
<feature type="domain" description="Carbohydrate kinase PfkB" evidence="6">
    <location>
        <begin position="398"/>
        <end position="620"/>
    </location>
</feature>
<keyword evidence="2" id="KW-0378">Hydrolase</keyword>
<evidence type="ECO:0000256" key="4">
    <source>
        <dbReference type="ARBA" id="ARBA00023239"/>
    </source>
</evidence>
<evidence type="ECO:0000313" key="8">
    <source>
        <dbReference type="Proteomes" id="UP000039046"/>
    </source>
</evidence>
<dbReference type="STRING" id="1531966.A0A0A1T6W3"/>
<evidence type="ECO:0000259" key="6">
    <source>
        <dbReference type="Pfam" id="PF00294"/>
    </source>
</evidence>
<keyword evidence="5" id="KW-0326">Glycosidase</keyword>
<keyword evidence="4" id="KW-0456">Lyase</keyword>
<keyword evidence="3" id="KW-0464">Manganese</keyword>
<dbReference type="GO" id="GO:0005737">
    <property type="term" value="C:cytoplasm"/>
    <property type="evidence" value="ECO:0007669"/>
    <property type="project" value="TreeGrafter"/>
</dbReference>
<dbReference type="GO" id="GO:0046872">
    <property type="term" value="F:metal ion binding"/>
    <property type="evidence" value="ECO:0007669"/>
    <property type="project" value="UniProtKB-KW"/>
</dbReference>
<keyword evidence="1" id="KW-0479">Metal-binding</keyword>
<dbReference type="InterPro" id="IPR007342">
    <property type="entry name" value="PsuG"/>
</dbReference>
<reference evidence="7 8" key="1">
    <citation type="journal article" date="2015" name="Genome Announc.">
        <title>Draft Genome Sequence and Gene Annotation of the Entomopathogenic Fungus Verticillium hemipterigenum.</title>
        <authorList>
            <person name="Horn F."/>
            <person name="Habel A."/>
            <person name="Scharf D.H."/>
            <person name="Dworschak J."/>
            <person name="Brakhage A.A."/>
            <person name="Guthke R."/>
            <person name="Hertweck C."/>
            <person name="Linde J."/>
        </authorList>
    </citation>
    <scope>NUCLEOTIDE SEQUENCE [LARGE SCALE GENOMIC DNA]</scope>
</reference>
<organism evidence="7 8">
    <name type="scientific">[Torrubiella] hemipterigena</name>
    <dbReference type="NCBI Taxonomy" id="1531966"/>
    <lineage>
        <taxon>Eukaryota</taxon>
        <taxon>Fungi</taxon>
        <taxon>Dikarya</taxon>
        <taxon>Ascomycota</taxon>
        <taxon>Pezizomycotina</taxon>
        <taxon>Sordariomycetes</taxon>
        <taxon>Hypocreomycetidae</taxon>
        <taxon>Hypocreales</taxon>
        <taxon>Clavicipitaceae</taxon>
        <taxon>Clavicipitaceae incertae sedis</taxon>
        <taxon>'Torrubiella' clade</taxon>
    </lineage>
</organism>
<dbReference type="InterPro" id="IPR022830">
    <property type="entry name" value="Indigdn_synthA-like"/>
</dbReference>
<dbReference type="AlphaFoldDB" id="A0A0A1T6W3"/>
<proteinExistence type="predicted"/>
<dbReference type="PANTHER" id="PTHR42909">
    <property type="entry name" value="ZGC:136858"/>
    <property type="match status" value="1"/>
</dbReference>
<evidence type="ECO:0000256" key="5">
    <source>
        <dbReference type="ARBA" id="ARBA00023295"/>
    </source>
</evidence>
<dbReference type="OrthoDB" id="198885at2759"/>
<evidence type="ECO:0000256" key="1">
    <source>
        <dbReference type="ARBA" id="ARBA00022723"/>
    </source>
</evidence>
<dbReference type="Gene3D" id="3.40.1790.10">
    <property type="entry name" value="Indigoidine synthase domain"/>
    <property type="match status" value="1"/>
</dbReference>
<dbReference type="Gene3D" id="3.40.1190.20">
    <property type="match status" value="1"/>
</dbReference>
<protein>
    <recommendedName>
        <fullName evidence="6">Carbohydrate kinase PfkB domain-containing protein</fullName>
    </recommendedName>
</protein>
<sequence length="792" mass="85385">MKTARLSAVLTRPCLYKLVPGAASMALGSYPLTPKSLSRHSQRAFSSPSGLKDLLWVSEEVSDAVATNKPVVALESTIYTHGFMGKTLAQEHDQLVRSHGGIPAIIAIVDGVPKVGVSHEDIVKMIESGSAVKVSRRDISYLVGMGLTGRKIHGGTTIAGTMLLARLAGIRVFGTGGLGGVHRGGENSMDISADLTELGRTRVAVVSSGCKGFLDLPRTLEFLETQGCLVSTFADGRKGDVDFPAFWARDSGVTSPSTFYTDEEAAAMIFAQEKLNIESGMLIANPISEEYGIPKAEMQSMIEQAVTEALEKGFTGNKNTPFILGRLKELTGERAVVANMALVKSNIIRATKISVELSRMLTSGTSQKLHRNTPILSQRKVSQTKTAHDTSLSSSKQADILVAGSVAIDLNCDYGSIKSGQVEPQRHTSNPARISQSIGGVGHNVALAAHYASSDSEVAFCSLVGDDVAGTSILSTLRSTGLDSTRVKVLTTDEHPNTRTAQYIAVNDGKKDLVIAMADMDIFKDHPLPHHWQSMVAETKPKWLVTDGNWSPEQLRTWLQAGRENKSQVIFEPVSVEKSRGLFCRERGLHKLRIFPDPSVTLASPNQYELAAMHQAAQENDYFESTEWFDIIDSFGMRGARDKFVHIAGQALTDAGVPLQSVQLLPYIPTVITKLGAQGVLMTSILSKDDARLRDRDEEEYILSRAPPTHPSVGGMYMRLFPAAKKVEEVISVNGVGDTFLGVLVAGLAQGGRVDRLINVAQKGAVLSLQWPGSVSPKVATLKQEVLQSAKT</sequence>
<evidence type="ECO:0000256" key="2">
    <source>
        <dbReference type="ARBA" id="ARBA00022801"/>
    </source>
</evidence>
<dbReference type="Pfam" id="PF04227">
    <property type="entry name" value="Indigoidine_A"/>
    <property type="match status" value="1"/>
</dbReference>
<dbReference type="Pfam" id="PF00294">
    <property type="entry name" value="PfkB"/>
    <property type="match status" value="1"/>
</dbReference>
<dbReference type="PANTHER" id="PTHR42909:SF1">
    <property type="entry name" value="CARBOHYDRATE KINASE PFKB DOMAIN-CONTAINING PROTEIN"/>
    <property type="match status" value="1"/>
</dbReference>
<keyword evidence="8" id="KW-1185">Reference proteome</keyword>
<dbReference type="GO" id="GO:0004730">
    <property type="term" value="F:pseudouridylate synthase activity"/>
    <property type="evidence" value="ECO:0007669"/>
    <property type="project" value="InterPro"/>
</dbReference>
<name>A0A0A1T6W3_9HYPO</name>
<evidence type="ECO:0000256" key="3">
    <source>
        <dbReference type="ARBA" id="ARBA00023211"/>
    </source>
</evidence>
<dbReference type="SUPFAM" id="SSF110581">
    <property type="entry name" value="Indigoidine synthase A-like"/>
    <property type="match status" value="1"/>
</dbReference>
<gene>
    <name evidence="7" type="ORF">VHEMI06313</name>
</gene>